<feature type="transmembrane region" description="Helical" evidence="4">
    <location>
        <begin position="170"/>
        <end position="188"/>
    </location>
</feature>
<feature type="transmembrane region" description="Helical" evidence="4">
    <location>
        <begin position="343"/>
        <end position="366"/>
    </location>
</feature>
<dbReference type="PANTHER" id="PTHR11360">
    <property type="entry name" value="MONOCARBOXYLATE TRANSPORTER"/>
    <property type="match status" value="1"/>
</dbReference>
<dbReference type="PROSITE" id="PS50850">
    <property type="entry name" value="MFS"/>
    <property type="match status" value="1"/>
</dbReference>
<protein>
    <submittedName>
        <fullName evidence="6">MFS transporter</fullName>
    </submittedName>
</protein>
<keyword evidence="1 4" id="KW-0812">Transmembrane</keyword>
<feature type="transmembrane region" description="Helical" evidence="4">
    <location>
        <begin position="284"/>
        <end position="303"/>
    </location>
</feature>
<evidence type="ECO:0000259" key="5">
    <source>
        <dbReference type="PROSITE" id="PS50850"/>
    </source>
</evidence>
<feature type="transmembrane region" description="Helical" evidence="4">
    <location>
        <begin position="378"/>
        <end position="398"/>
    </location>
</feature>
<reference evidence="7" key="1">
    <citation type="journal article" date="2019" name="Int. J. Syst. Evol. Microbiol.">
        <title>The Global Catalogue of Microorganisms (GCM) 10K type strain sequencing project: providing services to taxonomists for standard genome sequencing and annotation.</title>
        <authorList>
            <consortium name="The Broad Institute Genomics Platform"/>
            <consortium name="The Broad Institute Genome Sequencing Center for Infectious Disease"/>
            <person name="Wu L."/>
            <person name="Ma J."/>
        </authorList>
    </citation>
    <scope>NUCLEOTIDE SEQUENCE [LARGE SCALE GENOMIC DNA]</scope>
    <source>
        <strain evidence="7">KCTC 52607</strain>
    </source>
</reference>
<gene>
    <name evidence="6" type="ORF">ACFODU_00215</name>
</gene>
<feature type="transmembrane region" description="Helical" evidence="4">
    <location>
        <begin position="12"/>
        <end position="35"/>
    </location>
</feature>
<feature type="transmembrane region" description="Helical" evidence="4">
    <location>
        <begin position="219"/>
        <end position="241"/>
    </location>
</feature>
<dbReference type="RefSeq" id="WP_336924724.1">
    <property type="nucleotide sequence ID" value="NZ_JBANRO010000002.1"/>
</dbReference>
<dbReference type="InterPro" id="IPR036259">
    <property type="entry name" value="MFS_trans_sf"/>
</dbReference>
<dbReference type="InterPro" id="IPR020846">
    <property type="entry name" value="MFS_dom"/>
</dbReference>
<keyword evidence="3 4" id="KW-0472">Membrane</keyword>
<evidence type="ECO:0000313" key="6">
    <source>
        <dbReference type="EMBL" id="MFC3096222.1"/>
    </source>
</evidence>
<proteinExistence type="predicted"/>
<organism evidence="6 7">
    <name type="scientific">Alteraurantiacibacter palmitatis</name>
    <dbReference type="NCBI Taxonomy" id="2054628"/>
    <lineage>
        <taxon>Bacteria</taxon>
        <taxon>Pseudomonadati</taxon>
        <taxon>Pseudomonadota</taxon>
        <taxon>Alphaproteobacteria</taxon>
        <taxon>Sphingomonadales</taxon>
        <taxon>Erythrobacteraceae</taxon>
        <taxon>Alteraurantiacibacter</taxon>
    </lineage>
</organism>
<feature type="transmembrane region" description="Helical" evidence="4">
    <location>
        <begin position="47"/>
        <end position="66"/>
    </location>
</feature>
<evidence type="ECO:0000256" key="1">
    <source>
        <dbReference type="ARBA" id="ARBA00022692"/>
    </source>
</evidence>
<evidence type="ECO:0000313" key="7">
    <source>
        <dbReference type="Proteomes" id="UP001595456"/>
    </source>
</evidence>
<feature type="transmembrane region" description="Helical" evidence="4">
    <location>
        <begin position="253"/>
        <end position="277"/>
    </location>
</feature>
<evidence type="ECO:0000256" key="3">
    <source>
        <dbReference type="ARBA" id="ARBA00023136"/>
    </source>
</evidence>
<sequence length="412" mass="43978">MLQFVRHNARWLAAGFLLSMFSSFGQTFFIGLFGAEFQERFDLSGGEFGLLYMVATLASAATLPWIGKVMDVMSGRKVAAMVMPGLAAACLLAAWSPHIAGFVIALYLLRLLGQGMMTHIAQTETARAFVANRGRAMSLVVPGHQAGEAILPALFVLVAAALGWQGAWTAAAALILVIGMPVIIGLLAKPRVPQQAEINLANAQAGRDWTRAEVMRDPVFYLLLLGLLAPPFIGTTIFFHQGHLIDVRGYDQLAFAGAFPVMAMTTVGFGLICGYLVDRFGSVRLLPFFLVPICIASLAAASITALWGIYLFMFLFGVSYGLTSNMFGVIWPEVYGTAHLGSIRALVVSGMVLATAVGPGLTGALIDQGITLPQQLWWMALWCVVATGALVLAARLIASRGDAARHGLSKEA</sequence>
<feature type="domain" description="Major facilitator superfamily (MFS) profile" evidence="5">
    <location>
        <begin position="11"/>
        <end position="400"/>
    </location>
</feature>
<dbReference type="EMBL" id="JBHRST010000001">
    <property type="protein sequence ID" value="MFC3096222.1"/>
    <property type="molecule type" value="Genomic_DNA"/>
</dbReference>
<comment type="caution">
    <text evidence="6">The sequence shown here is derived from an EMBL/GenBank/DDBJ whole genome shotgun (WGS) entry which is preliminary data.</text>
</comment>
<evidence type="ECO:0000256" key="2">
    <source>
        <dbReference type="ARBA" id="ARBA00022989"/>
    </source>
</evidence>
<dbReference type="InterPro" id="IPR011701">
    <property type="entry name" value="MFS"/>
</dbReference>
<feature type="transmembrane region" description="Helical" evidence="4">
    <location>
        <begin position="309"/>
        <end position="331"/>
    </location>
</feature>
<dbReference type="Gene3D" id="1.20.1250.20">
    <property type="entry name" value="MFS general substrate transporter like domains"/>
    <property type="match status" value="1"/>
</dbReference>
<accession>A0ABV7E2X4</accession>
<keyword evidence="7" id="KW-1185">Reference proteome</keyword>
<name>A0ABV7E2X4_9SPHN</name>
<feature type="transmembrane region" description="Helical" evidence="4">
    <location>
        <begin position="86"/>
        <end position="109"/>
    </location>
</feature>
<keyword evidence="2 4" id="KW-1133">Transmembrane helix</keyword>
<dbReference type="PANTHER" id="PTHR11360:SF308">
    <property type="entry name" value="BLL3089 PROTEIN"/>
    <property type="match status" value="1"/>
</dbReference>
<dbReference type="SUPFAM" id="SSF103473">
    <property type="entry name" value="MFS general substrate transporter"/>
    <property type="match status" value="1"/>
</dbReference>
<dbReference type="InterPro" id="IPR050327">
    <property type="entry name" value="Proton-linked_MCT"/>
</dbReference>
<dbReference type="Pfam" id="PF07690">
    <property type="entry name" value="MFS_1"/>
    <property type="match status" value="1"/>
</dbReference>
<evidence type="ECO:0000256" key="4">
    <source>
        <dbReference type="SAM" id="Phobius"/>
    </source>
</evidence>
<dbReference type="Proteomes" id="UP001595456">
    <property type="component" value="Unassembled WGS sequence"/>
</dbReference>